<proteinExistence type="predicted"/>
<evidence type="ECO:0000313" key="1">
    <source>
        <dbReference type="EMBL" id="CAJ2662026.1"/>
    </source>
</evidence>
<organism evidence="1 2">
    <name type="scientific">Trifolium pratense</name>
    <name type="common">Red clover</name>
    <dbReference type="NCBI Taxonomy" id="57577"/>
    <lineage>
        <taxon>Eukaryota</taxon>
        <taxon>Viridiplantae</taxon>
        <taxon>Streptophyta</taxon>
        <taxon>Embryophyta</taxon>
        <taxon>Tracheophyta</taxon>
        <taxon>Spermatophyta</taxon>
        <taxon>Magnoliopsida</taxon>
        <taxon>eudicotyledons</taxon>
        <taxon>Gunneridae</taxon>
        <taxon>Pentapetalae</taxon>
        <taxon>rosids</taxon>
        <taxon>fabids</taxon>
        <taxon>Fabales</taxon>
        <taxon>Fabaceae</taxon>
        <taxon>Papilionoideae</taxon>
        <taxon>50 kb inversion clade</taxon>
        <taxon>NPAAA clade</taxon>
        <taxon>Hologalegina</taxon>
        <taxon>IRL clade</taxon>
        <taxon>Trifolieae</taxon>
        <taxon>Trifolium</taxon>
    </lineage>
</organism>
<protein>
    <submittedName>
        <fullName evidence="1">Uncharacterized protein</fullName>
    </submittedName>
</protein>
<name>A0ACB0L0I3_TRIPR</name>
<evidence type="ECO:0000313" key="2">
    <source>
        <dbReference type="Proteomes" id="UP001177021"/>
    </source>
</evidence>
<keyword evidence="2" id="KW-1185">Reference proteome</keyword>
<sequence length="542" mass="61531">MIIKKVQLHAKTFKEMYNLRIIEFMDLDFLSVDRNVTFRAYLDSLPNSLRILHWMAFPQRSLPQDFCPENLVTLEMCYSHLEQLWEEDQVLSNLKRLNLSRSRKLKRLPDLSLCPNIEEIILSDCESLVEVYSFNFLDKLNWLCLDGCKKLERLDIHSNILSRSSGLVALHGCHNLKTLLINNRTNVVQLYGGPPFNLVISVCVFYDQILLFHGCLKWKELPEIKDTAENLEVVILDETAIKEQPSSLHCLVRLEELSLQRCTKLKTIPSSIGNLRKLLKLNLAYCVSLETFPSTIFKLNLTELDFQGCSMLKTFPEILEPVESFTHINLTKTAIKELPSSLHLLVGLEELSLQSCTKLKTIPSPSENLSKLLKLNLADCVSLETFPSSIFKLKLTKLDFEDLPSSIEYLVGLQTLNLKLCSNLVSLPNNIGCLSSLTELSLEGSSIVNLPKSIAHLSSLKSLNLSDCKRLECVPKLPPNLNQVLAFDCPSIQIMVLNSWSDFEEGTFKFHLTNSQKLDATSLSIIEEEACTKINDHLYLAE</sequence>
<accession>A0ACB0L0I3</accession>
<dbReference type="Proteomes" id="UP001177021">
    <property type="component" value="Unassembled WGS sequence"/>
</dbReference>
<comment type="caution">
    <text evidence="1">The sequence shown here is derived from an EMBL/GenBank/DDBJ whole genome shotgun (WGS) entry which is preliminary data.</text>
</comment>
<dbReference type="EMBL" id="CASHSV030000409">
    <property type="protein sequence ID" value="CAJ2662026.1"/>
    <property type="molecule type" value="Genomic_DNA"/>
</dbReference>
<gene>
    <name evidence="1" type="ORF">MILVUS5_LOCUS27647</name>
</gene>
<reference evidence="1" key="1">
    <citation type="submission" date="2023-10" db="EMBL/GenBank/DDBJ databases">
        <authorList>
            <person name="Rodriguez Cubillos JULIANA M."/>
            <person name="De Vega J."/>
        </authorList>
    </citation>
    <scope>NUCLEOTIDE SEQUENCE</scope>
</reference>